<sequence>MALFANTKQAEHHCEYKRRRHWGSDRLSMCFIKRDNDENHGLQWGMFNNDNNDRLLKMYRTKQHLRIRHSIRQTVV</sequence>
<protein>
    <submittedName>
        <fullName evidence="1">Uncharacterized protein</fullName>
    </submittedName>
</protein>
<gene>
    <name evidence="1" type="ORF">DPMN_143255</name>
</gene>
<proteinExistence type="predicted"/>
<keyword evidence="2" id="KW-1185">Reference proteome</keyword>
<dbReference type="EMBL" id="JAIWYP010000006">
    <property type="protein sequence ID" value="KAH3814745.1"/>
    <property type="molecule type" value="Genomic_DNA"/>
</dbReference>
<organism evidence="1 2">
    <name type="scientific">Dreissena polymorpha</name>
    <name type="common">Zebra mussel</name>
    <name type="synonym">Mytilus polymorpha</name>
    <dbReference type="NCBI Taxonomy" id="45954"/>
    <lineage>
        <taxon>Eukaryota</taxon>
        <taxon>Metazoa</taxon>
        <taxon>Spiralia</taxon>
        <taxon>Lophotrochozoa</taxon>
        <taxon>Mollusca</taxon>
        <taxon>Bivalvia</taxon>
        <taxon>Autobranchia</taxon>
        <taxon>Heteroconchia</taxon>
        <taxon>Euheterodonta</taxon>
        <taxon>Imparidentia</taxon>
        <taxon>Neoheterodontei</taxon>
        <taxon>Myida</taxon>
        <taxon>Dreissenoidea</taxon>
        <taxon>Dreissenidae</taxon>
        <taxon>Dreissena</taxon>
    </lineage>
</organism>
<evidence type="ECO:0000313" key="1">
    <source>
        <dbReference type="EMBL" id="KAH3814745.1"/>
    </source>
</evidence>
<reference evidence="1" key="2">
    <citation type="submission" date="2020-11" db="EMBL/GenBank/DDBJ databases">
        <authorList>
            <person name="McCartney M.A."/>
            <person name="Auch B."/>
            <person name="Kono T."/>
            <person name="Mallez S."/>
            <person name="Becker A."/>
            <person name="Gohl D.M."/>
            <person name="Silverstein K.A.T."/>
            <person name="Koren S."/>
            <person name="Bechman K.B."/>
            <person name="Herman A."/>
            <person name="Abrahante J.E."/>
            <person name="Garbe J."/>
        </authorList>
    </citation>
    <scope>NUCLEOTIDE SEQUENCE</scope>
    <source>
        <strain evidence="1">Duluth1</strain>
        <tissue evidence="1">Whole animal</tissue>
    </source>
</reference>
<comment type="caution">
    <text evidence="1">The sequence shown here is derived from an EMBL/GenBank/DDBJ whole genome shotgun (WGS) entry which is preliminary data.</text>
</comment>
<dbReference type="AlphaFoldDB" id="A0A9D4JJX0"/>
<reference evidence="1" key="1">
    <citation type="journal article" date="2019" name="bioRxiv">
        <title>The Genome of the Zebra Mussel, Dreissena polymorpha: A Resource for Invasive Species Research.</title>
        <authorList>
            <person name="McCartney M.A."/>
            <person name="Auch B."/>
            <person name="Kono T."/>
            <person name="Mallez S."/>
            <person name="Zhang Y."/>
            <person name="Obille A."/>
            <person name="Becker A."/>
            <person name="Abrahante J.E."/>
            <person name="Garbe J."/>
            <person name="Badalamenti J.P."/>
            <person name="Herman A."/>
            <person name="Mangelson H."/>
            <person name="Liachko I."/>
            <person name="Sullivan S."/>
            <person name="Sone E.D."/>
            <person name="Koren S."/>
            <person name="Silverstein K.A.T."/>
            <person name="Beckman K.B."/>
            <person name="Gohl D.M."/>
        </authorList>
    </citation>
    <scope>NUCLEOTIDE SEQUENCE</scope>
    <source>
        <strain evidence="1">Duluth1</strain>
        <tissue evidence="1">Whole animal</tissue>
    </source>
</reference>
<accession>A0A9D4JJX0</accession>
<name>A0A9D4JJX0_DREPO</name>
<evidence type="ECO:0000313" key="2">
    <source>
        <dbReference type="Proteomes" id="UP000828390"/>
    </source>
</evidence>
<dbReference type="Proteomes" id="UP000828390">
    <property type="component" value="Unassembled WGS sequence"/>
</dbReference>